<dbReference type="PANTHER" id="PTHR43441:SF10">
    <property type="entry name" value="ACETYLTRANSFERASE"/>
    <property type="match status" value="1"/>
</dbReference>
<dbReference type="PROSITE" id="PS51186">
    <property type="entry name" value="GNAT"/>
    <property type="match status" value="1"/>
</dbReference>
<proteinExistence type="predicted"/>
<organism evidence="2 3">
    <name type="scientific">Goekera deserti</name>
    <dbReference type="NCBI Taxonomy" id="2497753"/>
    <lineage>
        <taxon>Bacteria</taxon>
        <taxon>Bacillati</taxon>
        <taxon>Actinomycetota</taxon>
        <taxon>Actinomycetes</taxon>
        <taxon>Geodermatophilales</taxon>
        <taxon>Geodermatophilaceae</taxon>
        <taxon>Goekera</taxon>
    </lineage>
</organism>
<dbReference type="GO" id="GO:1990189">
    <property type="term" value="F:protein N-terminal-serine acetyltransferase activity"/>
    <property type="evidence" value="ECO:0007669"/>
    <property type="project" value="TreeGrafter"/>
</dbReference>
<feature type="domain" description="N-acetyltransferase" evidence="1">
    <location>
        <begin position="11"/>
        <end position="174"/>
    </location>
</feature>
<comment type="caution">
    <text evidence="2">The sequence shown here is derived from an EMBL/GenBank/DDBJ whole genome shotgun (WGS) entry which is preliminary data.</text>
</comment>
<reference evidence="2 3" key="1">
    <citation type="submission" date="2020-02" db="EMBL/GenBank/DDBJ databases">
        <title>The whole genome sequence of CPCC 205119.</title>
        <authorList>
            <person name="Jiang Z."/>
        </authorList>
    </citation>
    <scope>NUCLEOTIDE SEQUENCE [LARGE SCALE GENOMIC DNA]</scope>
    <source>
        <strain evidence="2 3">CPCC 205119</strain>
    </source>
</reference>
<gene>
    <name evidence="2" type="ORF">G1H19_14265</name>
</gene>
<dbReference type="InterPro" id="IPR000182">
    <property type="entry name" value="GNAT_dom"/>
</dbReference>
<dbReference type="RefSeq" id="WP_162393346.1">
    <property type="nucleotide sequence ID" value="NZ_JAABOZ010000008.1"/>
</dbReference>
<dbReference type="AlphaFoldDB" id="A0A7K3WGZ2"/>
<dbReference type="Gene3D" id="3.40.630.30">
    <property type="match status" value="1"/>
</dbReference>
<dbReference type="EMBL" id="JAAGWK010000021">
    <property type="protein sequence ID" value="NEL55159.1"/>
    <property type="molecule type" value="Genomic_DNA"/>
</dbReference>
<evidence type="ECO:0000313" key="2">
    <source>
        <dbReference type="EMBL" id="NEL55159.1"/>
    </source>
</evidence>
<dbReference type="GO" id="GO:0008999">
    <property type="term" value="F:protein-N-terminal-alanine acetyltransferase activity"/>
    <property type="evidence" value="ECO:0007669"/>
    <property type="project" value="TreeGrafter"/>
</dbReference>
<dbReference type="Proteomes" id="UP000470470">
    <property type="component" value="Unassembled WGS sequence"/>
</dbReference>
<accession>A0A7K3WGZ2</accession>
<dbReference type="InterPro" id="IPR051908">
    <property type="entry name" value="Ribosomal_N-acetyltransferase"/>
</dbReference>
<dbReference type="PANTHER" id="PTHR43441">
    <property type="entry name" value="RIBOSOMAL-PROTEIN-SERINE ACETYLTRANSFERASE"/>
    <property type="match status" value="1"/>
</dbReference>
<evidence type="ECO:0000259" key="1">
    <source>
        <dbReference type="PROSITE" id="PS51186"/>
    </source>
</evidence>
<protein>
    <submittedName>
        <fullName evidence="2">GNAT family N-acetyltransferase</fullName>
    </submittedName>
</protein>
<keyword evidence="2" id="KW-0808">Transferase</keyword>
<dbReference type="InterPro" id="IPR016181">
    <property type="entry name" value="Acyl_CoA_acyltransferase"/>
</dbReference>
<keyword evidence="3" id="KW-1185">Reference proteome</keyword>
<dbReference type="SUPFAM" id="SSF55729">
    <property type="entry name" value="Acyl-CoA N-acyltransferases (Nat)"/>
    <property type="match status" value="1"/>
</dbReference>
<dbReference type="GO" id="GO:0005737">
    <property type="term" value="C:cytoplasm"/>
    <property type="evidence" value="ECO:0007669"/>
    <property type="project" value="TreeGrafter"/>
</dbReference>
<sequence length="184" mass="19853">MEPVTLRAPGLLLRPWTPDDVDAVHAALADPDIRLWNGSGAGSREDTAALVARRADWSAGDHASFAVTDEAGLLLGSVSLHAIDRDQADAEMGYWVVPAARGRQVAVRAVDVVCGWGFATLAVDRVQLFHAVENEPSGRVAARAGFTLEGRLRRSHRYGDGVRHDELLWSRLSDDPPAPISSRS</sequence>
<dbReference type="Pfam" id="PF13302">
    <property type="entry name" value="Acetyltransf_3"/>
    <property type="match status" value="1"/>
</dbReference>
<name>A0A7K3WGZ2_9ACTN</name>
<evidence type="ECO:0000313" key="3">
    <source>
        <dbReference type="Proteomes" id="UP000470470"/>
    </source>
</evidence>